<reference evidence="3 4" key="1">
    <citation type="journal article" date="2020" name="IScience">
        <title>Genome Sequencing of the Endangered Kingdonia uniflora (Circaeasteraceae, Ranunculales) Reveals Potential Mechanisms of Evolutionary Specialization.</title>
        <authorList>
            <person name="Sun Y."/>
            <person name="Deng T."/>
            <person name="Zhang A."/>
            <person name="Moore M.J."/>
            <person name="Landis J.B."/>
            <person name="Lin N."/>
            <person name="Zhang H."/>
            <person name="Zhang X."/>
            <person name="Huang J."/>
            <person name="Zhang X."/>
            <person name="Sun H."/>
            <person name="Wang H."/>
        </authorList>
    </citation>
    <scope>NUCLEOTIDE SEQUENCE [LARGE SCALE GENOMIC DNA]</scope>
    <source>
        <strain evidence="3">TB1705</strain>
        <tissue evidence="3">Leaf</tissue>
    </source>
</reference>
<dbReference type="CDD" id="cd03784">
    <property type="entry name" value="GT1_Gtf-like"/>
    <property type="match status" value="1"/>
</dbReference>
<dbReference type="SUPFAM" id="SSF53756">
    <property type="entry name" value="UDP-Glycosyltransferase/glycogen phosphorylase"/>
    <property type="match status" value="1"/>
</dbReference>
<dbReference type="InterPro" id="IPR002213">
    <property type="entry name" value="UDP_glucos_trans"/>
</dbReference>
<dbReference type="Gene3D" id="3.40.50.2000">
    <property type="entry name" value="Glycogen Phosphorylase B"/>
    <property type="match status" value="2"/>
</dbReference>
<dbReference type="Proteomes" id="UP000541444">
    <property type="component" value="Unassembled WGS sequence"/>
</dbReference>
<proteinExistence type="inferred from homology"/>
<accession>A0A7J7LU10</accession>
<dbReference type="PANTHER" id="PTHR11926:SF1392">
    <property type="entry name" value="GLYCOSYLTRANSFERASE"/>
    <property type="match status" value="1"/>
</dbReference>
<evidence type="ECO:0000256" key="1">
    <source>
        <dbReference type="ARBA" id="ARBA00009995"/>
    </source>
</evidence>
<sequence length="209" mass="23277">MEGFLRRRDVPSFLCAKELTDPWMQIVDSQSSKSMQASAFILNSIEELENPMPSHIGTLACAKVYTIGPRSALLSSKKNSTSSTSLRAVDRSCLTWLDSQQLKSVLYVSFGSIVAVTSKHLLEFWYGIVNSGKPFLWVMRPDSIIGEHQILEELTLATKERGCMVDWSPQEEVLAHSSIGGFLTHSGWNSRLEAITAGVPMLCWPYFAD</sequence>
<protein>
    <submittedName>
        <fullName evidence="3">Uncharacterized protein</fullName>
    </submittedName>
</protein>
<gene>
    <name evidence="3" type="ORF">GIB67_015599</name>
</gene>
<organism evidence="3 4">
    <name type="scientific">Kingdonia uniflora</name>
    <dbReference type="NCBI Taxonomy" id="39325"/>
    <lineage>
        <taxon>Eukaryota</taxon>
        <taxon>Viridiplantae</taxon>
        <taxon>Streptophyta</taxon>
        <taxon>Embryophyta</taxon>
        <taxon>Tracheophyta</taxon>
        <taxon>Spermatophyta</taxon>
        <taxon>Magnoliopsida</taxon>
        <taxon>Ranunculales</taxon>
        <taxon>Circaeasteraceae</taxon>
        <taxon>Kingdonia</taxon>
    </lineage>
</organism>
<keyword evidence="4" id="KW-1185">Reference proteome</keyword>
<dbReference type="AlphaFoldDB" id="A0A7J7LU10"/>
<evidence type="ECO:0000313" key="4">
    <source>
        <dbReference type="Proteomes" id="UP000541444"/>
    </source>
</evidence>
<comment type="similarity">
    <text evidence="1">Belongs to the UDP-glycosyltransferase family.</text>
</comment>
<dbReference type="GO" id="GO:0080043">
    <property type="term" value="F:quercetin 3-O-glucosyltransferase activity"/>
    <property type="evidence" value="ECO:0007669"/>
    <property type="project" value="TreeGrafter"/>
</dbReference>
<evidence type="ECO:0000256" key="2">
    <source>
        <dbReference type="ARBA" id="ARBA00022679"/>
    </source>
</evidence>
<dbReference type="OrthoDB" id="5835829at2759"/>
<dbReference type="GO" id="GO:0080044">
    <property type="term" value="F:quercetin 7-O-glucosyltransferase activity"/>
    <property type="evidence" value="ECO:0007669"/>
    <property type="project" value="TreeGrafter"/>
</dbReference>
<comment type="caution">
    <text evidence="3">The sequence shown here is derived from an EMBL/GenBank/DDBJ whole genome shotgun (WGS) entry which is preliminary data.</text>
</comment>
<name>A0A7J7LU10_9MAGN</name>
<dbReference type="PANTHER" id="PTHR11926">
    <property type="entry name" value="GLUCOSYL/GLUCURONOSYL TRANSFERASES"/>
    <property type="match status" value="1"/>
</dbReference>
<evidence type="ECO:0000313" key="3">
    <source>
        <dbReference type="EMBL" id="KAF6146161.1"/>
    </source>
</evidence>
<dbReference type="Pfam" id="PF00201">
    <property type="entry name" value="UDPGT"/>
    <property type="match status" value="1"/>
</dbReference>
<keyword evidence="2" id="KW-0808">Transferase</keyword>
<dbReference type="EMBL" id="JACGCM010002006">
    <property type="protein sequence ID" value="KAF6146161.1"/>
    <property type="molecule type" value="Genomic_DNA"/>
</dbReference>